<evidence type="ECO:0000256" key="1">
    <source>
        <dbReference type="SAM" id="Phobius"/>
    </source>
</evidence>
<dbReference type="AlphaFoldDB" id="A0A6A6UIA9"/>
<dbReference type="Proteomes" id="UP000799302">
    <property type="component" value="Unassembled WGS sequence"/>
</dbReference>
<evidence type="ECO:0000313" key="3">
    <source>
        <dbReference type="Proteomes" id="UP000799302"/>
    </source>
</evidence>
<proteinExistence type="predicted"/>
<name>A0A6A6UIA9_9PEZI</name>
<gene>
    <name evidence="2" type="ORF">BT63DRAFT_242582</name>
</gene>
<dbReference type="EMBL" id="MU004234">
    <property type="protein sequence ID" value="KAF2670604.1"/>
    <property type="molecule type" value="Genomic_DNA"/>
</dbReference>
<feature type="transmembrane region" description="Helical" evidence="1">
    <location>
        <begin position="345"/>
        <end position="370"/>
    </location>
</feature>
<organism evidence="2 3">
    <name type="scientific">Microthyrium microscopicum</name>
    <dbReference type="NCBI Taxonomy" id="703497"/>
    <lineage>
        <taxon>Eukaryota</taxon>
        <taxon>Fungi</taxon>
        <taxon>Dikarya</taxon>
        <taxon>Ascomycota</taxon>
        <taxon>Pezizomycotina</taxon>
        <taxon>Dothideomycetes</taxon>
        <taxon>Dothideomycetes incertae sedis</taxon>
        <taxon>Microthyriales</taxon>
        <taxon>Microthyriaceae</taxon>
        <taxon>Microthyrium</taxon>
    </lineage>
</organism>
<keyword evidence="1" id="KW-1133">Transmembrane helix</keyword>
<keyword evidence="1" id="KW-0472">Membrane</keyword>
<reference evidence="2" key="1">
    <citation type="journal article" date="2020" name="Stud. Mycol.">
        <title>101 Dothideomycetes genomes: a test case for predicting lifestyles and emergence of pathogens.</title>
        <authorList>
            <person name="Haridas S."/>
            <person name="Albert R."/>
            <person name="Binder M."/>
            <person name="Bloem J."/>
            <person name="Labutti K."/>
            <person name="Salamov A."/>
            <person name="Andreopoulos B."/>
            <person name="Baker S."/>
            <person name="Barry K."/>
            <person name="Bills G."/>
            <person name="Bluhm B."/>
            <person name="Cannon C."/>
            <person name="Castanera R."/>
            <person name="Culley D."/>
            <person name="Daum C."/>
            <person name="Ezra D."/>
            <person name="Gonzalez J."/>
            <person name="Henrissat B."/>
            <person name="Kuo A."/>
            <person name="Liang C."/>
            <person name="Lipzen A."/>
            <person name="Lutzoni F."/>
            <person name="Magnuson J."/>
            <person name="Mondo S."/>
            <person name="Nolan M."/>
            <person name="Ohm R."/>
            <person name="Pangilinan J."/>
            <person name="Park H.-J."/>
            <person name="Ramirez L."/>
            <person name="Alfaro M."/>
            <person name="Sun H."/>
            <person name="Tritt A."/>
            <person name="Yoshinaga Y."/>
            <person name="Zwiers L.-H."/>
            <person name="Turgeon B."/>
            <person name="Goodwin S."/>
            <person name="Spatafora J."/>
            <person name="Crous P."/>
            <person name="Grigoriev I."/>
        </authorList>
    </citation>
    <scope>NUCLEOTIDE SEQUENCE</scope>
    <source>
        <strain evidence="2">CBS 115976</strain>
    </source>
</reference>
<accession>A0A6A6UIA9</accession>
<dbReference type="OrthoDB" id="5428040at2759"/>
<keyword evidence="3" id="KW-1185">Reference proteome</keyword>
<evidence type="ECO:0000313" key="2">
    <source>
        <dbReference type="EMBL" id="KAF2670604.1"/>
    </source>
</evidence>
<sequence>MVLDNRVTCQIPMLYLAPSRYGGLFTSTVVSGFIGATRLTPRLNNTAIPDEHDNEASPFTCYVPFLGSVTKDHRIALCQLPEFDNTGPGGLISEFPSLTNLTDYITGVNGSQHLGTAYIVLNVELGDDQLPEGDNLGSVSSYERGIWQDLEYKDVNLTLSISLCYAAFTTANLPVRMSSPKNRTEPSPKYNSTNQTYRFDDIRALYGQERDKSNMARGLLDLTPIRASWLAQSDELPINDPWIRGLANLGSYHHYALDMEGNIPASLWQSWCLEVNSPNIICPDPMHLRLFQEILNTGGSLAFALQSLISSLASINYYDKLALLDESEKVQQAYFMTSNAPVRHAGFIAVAAVMVFHMLMVIICLATFLAGTKWSILGNTWCSVAQLVASATIDFWDKAANGMPDRSVRELLKADGRNRARVGVSEDDYGAVGLVEK</sequence>
<protein>
    <submittedName>
        <fullName evidence="2">Uncharacterized protein</fullName>
    </submittedName>
</protein>
<keyword evidence="1" id="KW-0812">Transmembrane</keyword>